<dbReference type="EMBL" id="CAJVQC010006172">
    <property type="protein sequence ID" value="CAG8564004.1"/>
    <property type="molecule type" value="Genomic_DNA"/>
</dbReference>
<evidence type="ECO:0000313" key="1">
    <source>
        <dbReference type="EMBL" id="CAG8564004.1"/>
    </source>
</evidence>
<proteinExistence type="predicted"/>
<gene>
    <name evidence="1" type="ORF">RPERSI_LOCUS4486</name>
</gene>
<keyword evidence="2" id="KW-1185">Reference proteome</keyword>
<dbReference type="Proteomes" id="UP000789920">
    <property type="component" value="Unassembled WGS sequence"/>
</dbReference>
<name>A0ACA9M2W0_9GLOM</name>
<feature type="non-terminal residue" evidence="1">
    <location>
        <position position="1"/>
    </location>
</feature>
<protein>
    <submittedName>
        <fullName evidence="1">32593_t:CDS:1</fullName>
    </submittedName>
</protein>
<reference evidence="1" key="1">
    <citation type="submission" date="2021-06" db="EMBL/GenBank/DDBJ databases">
        <authorList>
            <person name="Kallberg Y."/>
            <person name="Tangrot J."/>
            <person name="Rosling A."/>
        </authorList>
    </citation>
    <scope>NUCLEOTIDE SEQUENCE</scope>
    <source>
        <strain evidence="1">MA461A</strain>
    </source>
</reference>
<organism evidence="1 2">
    <name type="scientific">Racocetra persica</name>
    <dbReference type="NCBI Taxonomy" id="160502"/>
    <lineage>
        <taxon>Eukaryota</taxon>
        <taxon>Fungi</taxon>
        <taxon>Fungi incertae sedis</taxon>
        <taxon>Mucoromycota</taxon>
        <taxon>Glomeromycotina</taxon>
        <taxon>Glomeromycetes</taxon>
        <taxon>Diversisporales</taxon>
        <taxon>Gigasporaceae</taxon>
        <taxon>Racocetra</taxon>
    </lineage>
</organism>
<sequence length="70" mass="7794">HFNPNSNSSDEEPDCNSEELHSTRLNSYSCDHNHGCSCGHSRGHPKLSNTTSNNQQNYTIQQSKSKCGRS</sequence>
<comment type="caution">
    <text evidence="1">The sequence shown here is derived from an EMBL/GenBank/DDBJ whole genome shotgun (WGS) entry which is preliminary data.</text>
</comment>
<accession>A0ACA9M2W0</accession>
<evidence type="ECO:0000313" key="2">
    <source>
        <dbReference type="Proteomes" id="UP000789920"/>
    </source>
</evidence>